<dbReference type="Gene3D" id="3.90.1140.10">
    <property type="entry name" value="Cyclic phosphodiesterase"/>
    <property type="match status" value="1"/>
</dbReference>
<evidence type="ECO:0000313" key="4">
    <source>
        <dbReference type="Proteomes" id="UP000195514"/>
    </source>
</evidence>
<feature type="active site" description="Proton donor" evidence="2">
    <location>
        <position position="43"/>
    </location>
</feature>
<protein>
    <recommendedName>
        <fullName evidence="2">RNA 2',3'-cyclic phosphodiesterase</fullName>
        <shortName evidence="2">RNA 2',3'-CPDase</shortName>
        <ecNumber evidence="2">3.1.4.58</ecNumber>
    </recommendedName>
</protein>
<keyword evidence="1 2" id="KW-0378">Hydrolase</keyword>
<feature type="short sequence motif" description="HXTX 2" evidence="2">
    <location>
        <begin position="129"/>
        <end position="132"/>
    </location>
</feature>
<reference evidence="4" key="1">
    <citation type="submission" date="2017-05" db="EMBL/GenBank/DDBJ databases">
        <authorList>
            <person name="Kirkegaard R."/>
            <person name="Mcilroy J S."/>
        </authorList>
    </citation>
    <scope>NUCLEOTIDE SEQUENCE [LARGE SCALE GENOMIC DNA]</scope>
</reference>
<dbReference type="NCBIfam" id="TIGR02258">
    <property type="entry name" value="2_5_ligase"/>
    <property type="match status" value="1"/>
</dbReference>
<name>A0A1Y6K4Z0_9CHLR</name>
<dbReference type="Proteomes" id="UP000195514">
    <property type="component" value="Chromosome I"/>
</dbReference>
<sequence>MMRIFIAIEIPQNIRVKITEITDYLQSKTSPTAVKWVDYENLHLTIKFIGETKQEKIEEITKVLSQSLAHQAPFSLEIGGLGMYPNNTNPRVIWLGVTGGEPLIAMHNILDQNLARLGIQREGRPFSPHLTIARLRRNTDAASSKTIGRTLSQFRVDSLGLFNIDRVQLFQSVLTPSGPIYTTLFSVPLNQV</sequence>
<accession>A0A1Y6K4Z0</accession>
<dbReference type="GO" id="GO:0008664">
    <property type="term" value="F:RNA 2',3'-cyclic 3'-phosphodiesterase activity"/>
    <property type="evidence" value="ECO:0007669"/>
    <property type="project" value="UniProtKB-EC"/>
</dbReference>
<dbReference type="Pfam" id="PF13563">
    <property type="entry name" value="2_5_RNA_ligase2"/>
    <property type="match status" value="1"/>
</dbReference>
<dbReference type="EC" id="3.1.4.58" evidence="2"/>
<dbReference type="InterPro" id="IPR009097">
    <property type="entry name" value="Cyclic_Pdiesterase"/>
</dbReference>
<gene>
    <name evidence="3" type="ORF">CFX1CAM_0852</name>
</gene>
<dbReference type="SUPFAM" id="SSF55144">
    <property type="entry name" value="LigT-like"/>
    <property type="match status" value="1"/>
</dbReference>
<dbReference type="RefSeq" id="WP_087861824.1">
    <property type="nucleotide sequence ID" value="NZ_LT859958.1"/>
</dbReference>
<proteinExistence type="inferred from homology"/>
<dbReference type="HAMAP" id="MF_01940">
    <property type="entry name" value="RNA_CPDase"/>
    <property type="match status" value="1"/>
</dbReference>
<dbReference type="EMBL" id="LT859958">
    <property type="protein sequence ID" value="SMX53917.1"/>
    <property type="molecule type" value="Genomic_DNA"/>
</dbReference>
<dbReference type="GO" id="GO:0004113">
    <property type="term" value="F:2',3'-cyclic-nucleotide 3'-phosphodiesterase activity"/>
    <property type="evidence" value="ECO:0007669"/>
    <property type="project" value="InterPro"/>
</dbReference>
<evidence type="ECO:0000313" key="3">
    <source>
        <dbReference type="EMBL" id="SMX53917.1"/>
    </source>
</evidence>
<dbReference type="OrthoDB" id="9789350at2"/>
<dbReference type="PANTHER" id="PTHR35561">
    <property type="entry name" value="RNA 2',3'-CYCLIC PHOSPHODIESTERASE"/>
    <property type="match status" value="1"/>
</dbReference>
<comment type="similarity">
    <text evidence="2">Belongs to the 2H phosphoesterase superfamily. ThpR family.</text>
</comment>
<comment type="function">
    <text evidence="2">Hydrolyzes RNA 2',3'-cyclic phosphodiester to an RNA 2'-phosphomonoester.</text>
</comment>
<dbReference type="InterPro" id="IPR004175">
    <property type="entry name" value="RNA_CPDase"/>
</dbReference>
<comment type="catalytic activity">
    <reaction evidence="2">
        <text>a 3'-end 2',3'-cyclophospho-ribonucleotide-RNA + H2O = a 3'-end 2'-phospho-ribonucleotide-RNA + H(+)</text>
        <dbReference type="Rhea" id="RHEA:11828"/>
        <dbReference type="Rhea" id="RHEA-COMP:10464"/>
        <dbReference type="Rhea" id="RHEA-COMP:17353"/>
        <dbReference type="ChEBI" id="CHEBI:15377"/>
        <dbReference type="ChEBI" id="CHEBI:15378"/>
        <dbReference type="ChEBI" id="CHEBI:83064"/>
        <dbReference type="ChEBI" id="CHEBI:173113"/>
        <dbReference type="EC" id="3.1.4.58"/>
    </reaction>
</comment>
<organism evidence="3 4">
    <name type="scientific">Candidatus Brevifilum fermentans</name>
    <dbReference type="NCBI Taxonomy" id="1986204"/>
    <lineage>
        <taxon>Bacteria</taxon>
        <taxon>Bacillati</taxon>
        <taxon>Chloroflexota</taxon>
        <taxon>Anaerolineae</taxon>
        <taxon>Anaerolineales</taxon>
        <taxon>Anaerolineaceae</taxon>
        <taxon>Candidatus Brevifilum</taxon>
    </lineage>
</organism>
<keyword evidence="4" id="KW-1185">Reference proteome</keyword>
<dbReference type="KEGG" id="abat:CFX1CAM_0852"/>
<dbReference type="PANTHER" id="PTHR35561:SF1">
    <property type="entry name" value="RNA 2',3'-CYCLIC PHOSPHODIESTERASE"/>
    <property type="match status" value="1"/>
</dbReference>
<dbReference type="AlphaFoldDB" id="A0A1Y6K4Z0"/>
<feature type="short sequence motif" description="HXTX 1" evidence="2">
    <location>
        <begin position="43"/>
        <end position="46"/>
    </location>
</feature>
<evidence type="ECO:0000256" key="1">
    <source>
        <dbReference type="ARBA" id="ARBA00022801"/>
    </source>
</evidence>
<feature type="active site" description="Proton acceptor" evidence="2">
    <location>
        <position position="129"/>
    </location>
</feature>
<evidence type="ECO:0000256" key="2">
    <source>
        <dbReference type="HAMAP-Rule" id="MF_01940"/>
    </source>
</evidence>